<organism evidence="3 4">
    <name type="scientific">Persicirhabdus sediminis</name>
    <dbReference type="NCBI Taxonomy" id="454144"/>
    <lineage>
        <taxon>Bacteria</taxon>
        <taxon>Pseudomonadati</taxon>
        <taxon>Verrucomicrobiota</taxon>
        <taxon>Verrucomicrobiia</taxon>
        <taxon>Verrucomicrobiales</taxon>
        <taxon>Verrucomicrobiaceae</taxon>
        <taxon>Persicirhabdus</taxon>
    </lineage>
</organism>
<dbReference type="InterPro" id="IPR000297">
    <property type="entry name" value="PPIase_PpiC"/>
</dbReference>
<dbReference type="Gene3D" id="1.10.4030.10">
    <property type="entry name" value="Porin chaperone SurA, peptide-binding domain"/>
    <property type="match status" value="1"/>
</dbReference>
<feature type="domain" description="PpiC" evidence="2">
    <location>
        <begin position="200"/>
        <end position="298"/>
    </location>
</feature>
<accession>A0A8J7SJX3</accession>
<name>A0A8J7SJX3_9BACT</name>
<evidence type="ECO:0000256" key="1">
    <source>
        <dbReference type="PROSITE-ProRule" id="PRU00278"/>
    </source>
</evidence>
<sequence length="350" mass="40158">MSKSFVVRMVVWWLLIIYLALDFFVFKGPVKGEIDNMRSDSDELVAAMRAQGMVARVYGKPIYLGQVDRRLDERLWRMDQKRADLPAKQLEMWRKVVLEELIDEELMRIKVRFNQGEYPVAEEKIDQQLAYFKARFASDEEYQQALVAQGIENDEEMRYRIAAQLQQDIYLAEKISDAVAIDDELAIAWFEQNKSELAQPESRRVRHIFIAKLNKDSAVVKQRLEQVLGNIESGQIDFADAAAAVSEDAANKSRGGELGWMHEGRLPEDFAQAVFQLETGQPRLIESSLGWHIAEVVAVNPARQASYDELADEIKSNLADMRRTEAIRQYRANLRAMHPGKVVLFSFDGL</sequence>
<dbReference type="PANTHER" id="PTHR47245">
    <property type="entry name" value="PEPTIDYLPROLYL ISOMERASE"/>
    <property type="match status" value="1"/>
</dbReference>
<dbReference type="PANTHER" id="PTHR47245:SF2">
    <property type="entry name" value="PEPTIDYL-PROLYL CIS-TRANS ISOMERASE HP_0175-RELATED"/>
    <property type="match status" value="1"/>
</dbReference>
<protein>
    <submittedName>
        <fullName evidence="3">Peptidylprolyl isomerase</fullName>
    </submittedName>
</protein>
<dbReference type="GO" id="GO:0003755">
    <property type="term" value="F:peptidyl-prolyl cis-trans isomerase activity"/>
    <property type="evidence" value="ECO:0007669"/>
    <property type="project" value="UniProtKB-KW"/>
</dbReference>
<dbReference type="SUPFAM" id="SSF54534">
    <property type="entry name" value="FKBP-like"/>
    <property type="match status" value="1"/>
</dbReference>
<dbReference type="AlphaFoldDB" id="A0A8J7SJX3"/>
<dbReference type="Proteomes" id="UP000624703">
    <property type="component" value="Unassembled WGS sequence"/>
</dbReference>
<reference evidence="3" key="1">
    <citation type="submission" date="2021-01" db="EMBL/GenBank/DDBJ databases">
        <title>Modified the classification status of verrucomicrobia.</title>
        <authorList>
            <person name="Feng X."/>
        </authorList>
    </citation>
    <scope>NUCLEOTIDE SEQUENCE</scope>
    <source>
        <strain evidence="3">_KCTC 22039</strain>
    </source>
</reference>
<dbReference type="RefSeq" id="WP_200312460.1">
    <property type="nucleotide sequence ID" value="NZ_JAENIM010000045.1"/>
</dbReference>
<proteinExistence type="predicted"/>
<dbReference type="Pfam" id="PF13616">
    <property type="entry name" value="Rotamase_3"/>
    <property type="match status" value="1"/>
</dbReference>
<gene>
    <name evidence="3" type="ORF">JIN82_14900</name>
</gene>
<evidence type="ECO:0000313" key="3">
    <source>
        <dbReference type="EMBL" id="MBK1792450.1"/>
    </source>
</evidence>
<dbReference type="PROSITE" id="PS50198">
    <property type="entry name" value="PPIC_PPIASE_2"/>
    <property type="match status" value="1"/>
</dbReference>
<dbReference type="InterPro" id="IPR050245">
    <property type="entry name" value="PrsA_foldase"/>
</dbReference>
<dbReference type="InterPro" id="IPR027304">
    <property type="entry name" value="Trigger_fact/SurA_dom_sf"/>
</dbReference>
<evidence type="ECO:0000313" key="4">
    <source>
        <dbReference type="Proteomes" id="UP000624703"/>
    </source>
</evidence>
<keyword evidence="1 3" id="KW-0413">Isomerase</keyword>
<dbReference type="SUPFAM" id="SSF109998">
    <property type="entry name" value="Triger factor/SurA peptide-binding domain-like"/>
    <property type="match status" value="1"/>
</dbReference>
<dbReference type="Gene3D" id="3.10.50.40">
    <property type="match status" value="1"/>
</dbReference>
<dbReference type="EMBL" id="JAENIM010000045">
    <property type="protein sequence ID" value="MBK1792450.1"/>
    <property type="molecule type" value="Genomic_DNA"/>
</dbReference>
<dbReference type="InterPro" id="IPR046357">
    <property type="entry name" value="PPIase_dom_sf"/>
</dbReference>
<keyword evidence="4" id="KW-1185">Reference proteome</keyword>
<keyword evidence="1" id="KW-0697">Rotamase</keyword>
<evidence type="ECO:0000259" key="2">
    <source>
        <dbReference type="PROSITE" id="PS50198"/>
    </source>
</evidence>
<comment type="caution">
    <text evidence="3">The sequence shown here is derived from an EMBL/GenBank/DDBJ whole genome shotgun (WGS) entry which is preliminary data.</text>
</comment>